<accession>Q18451</accession>
<dbReference type="PhylomeDB" id="Q18451"/>
<dbReference type="eggNOG" id="ENOG502SV84">
    <property type="taxonomic scope" value="Eukaryota"/>
</dbReference>
<dbReference type="WormBase" id="C34D4.3">
    <property type="protein sequence ID" value="CE06924"/>
    <property type="gene ID" value="WBGene00016399"/>
</dbReference>
<dbReference type="InterPro" id="IPR000535">
    <property type="entry name" value="MSP_dom"/>
</dbReference>
<sequence length="117" mass="12939">MGVELSLDPPVCPIQANGGVSTHKIINHCDKMLAYKIKSSNNSNYSVNTIFGLIQIGYTADLIITRKPGKPQADKLVIQFAAVEQTCRDGCICQGCICQWTANWRVLWRDDHQAVSC</sequence>
<reference evidence="2 3" key="1">
    <citation type="journal article" date="1998" name="Science">
        <title>Genome sequence of the nematode C. elegans: a platform for investigating biology.</title>
        <authorList>
            <consortium name="The C. elegans sequencing consortium"/>
            <person name="Sulson J.E."/>
            <person name="Waterston R."/>
        </authorList>
    </citation>
    <scope>NUCLEOTIDE SEQUENCE [LARGE SCALE GENOMIC DNA]</scope>
    <source>
        <strain evidence="2 3">Bristol N2</strain>
    </source>
</reference>
<dbReference type="SMR" id="Q18451"/>
<gene>
    <name evidence="2 4" type="ORF">C34D4.3</name>
    <name evidence="2" type="ORF">CELE_C34D4.3</name>
</gene>
<dbReference type="GeneID" id="177488"/>
<dbReference type="Pfam" id="PF00635">
    <property type="entry name" value="Motile_Sperm"/>
    <property type="match status" value="1"/>
</dbReference>
<dbReference type="PANTHER" id="PTHR22947">
    <property type="entry name" value="MAJOR SPERM PROTEIN"/>
    <property type="match status" value="1"/>
</dbReference>
<dbReference type="PIR" id="T29289">
    <property type="entry name" value="T29289"/>
</dbReference>
<dbReference type="OrthoDB" id="5813979at2759"/>
<dbReference type="Gene3D" id="2.60.40.10">
    <property type="entry name" value="Immunoglobulins"/>
    <property type="match status" value="1"/>
</dbReference>
<dbReference type="CTD" id="177488"/>
<evidence type="ECO:0000259" key="1">
    <source>
        <dbReference type="PROSITE" id="PS50202"/>
    </source>
</evidence>
<dbReference type="Proteomes" id="UP000001940">
    <property type="component" value="Chromosome IV"/>
</dbReference>
<keyword evidence="3" id="KW-1185">Reference proteome</keyword>
<dbReference type="PROSITE" id="PS50202">
    <property type="entry name" value="MSP"/>
    <property type="match status" value="1"/>
</dbReference>
<dbReference type="UCSC" id="C34D4.3">
    <property type="organism name" value="c. elegans"/>
</dbReference>
<dbReference type="PANTHER" id="PTHR22947:SF39">
    <property type="entry name" value="MSP DOMAIN-CONTAINING PROTEIN"/>
    <property type="match status" value="1"/>
</dbReference>
<name>Q18451_CAEEL</name>
<organism evidence="2 3">
    <name type="scientific">Caenorhabditis elegans</name>
    <dbReference type="NCBI Taxonomy" id="6239"/>
    <lineage>
        <taxon>Eukaryota</taxon>
        <taxon>Metazoa</taxon>
        <taxon>Ecdysozoa</taxon>
        <taxon>Nematoda</taxon>
        <taxon>Chromadorea</taxon>
        <taxon>Rhabditida</taxon>
        <taxon>Rhabditina</taxon>
        <taxon>Rhabditomorpha</taxon>
        <taxon>Rhabditoidea</taxon>
        <taxon>Rhabditidae</taxon>
        <taxon>Peloderinae</taxon>
        <taxon>Caenorhabditis</taxon>
    </lineage>
</organism>
<dbReference type="HOGENOM" id="CLU_2086979_0_0_1"/>
<dbReference type="STRING" id="6239.C34D4.3.1"/>
<dbReference type="FunCoup" id="Q18451">
    <property type="interactions" value="177"/>
</dbReference>
<dbReference type="OMA" id="KIINHCD"/>
<dbReference type="AlphaFoldDB" id="Q18451"/>
<evidence type="ECO:0000313" key="3">
    <source>
        <dbReference type="Proteomes" id="UP000001940"/>
    </source>
</evidence>
<feature type="domain" description="MSP" evidence="1">
    <location>
        <begin position="1"/>
        <end position="117"/>
    </location>
</feature>
<dbReference type="AGR" id="WB:WBGene00016399"/>
<evidence type="ECO:0000313" key="2">
    <source>
        <dbReference type="EMBL" id="CCD66599.1"/>
    </source>
</evidence>
<evidence type="ECO:0000313" key="4">
    <source>
        <dbReference type="WormBase" id="C34D4.3"/>
    </source>
</evidence>
<dbReference type="SUPFAM" id="SSF49354">
    <property type="entry name" value="PapD-like"/>
    <property type="match status" value="1"/>
</dbReference>
<dbReference type="Bgee" id="WBGene00016399">
    <property type="expression patterns" value="Expressed in material anatomical entity and 2 other cell types or tissues"/>
</dbReference>
<protein>
    <submittedName>
        <fullName evidence="2">MSP domain-containing protein</fullName>
    </submittedName>
</protein>
<dbReference type="InParanoid" id="Q18451"/>
<dbReference type="PaxDb" id="6239-C34D4.3"/>
<dbReference type="InterPro" id="IPR008962">
    <property type="entry name" value="PapD-like_sf"/>
</dbReference>
<dbReference type="InterPro" id="IPR013783">
    <property type="entry name" value="Ig-like_fold"/>
</dbReference>
<dbReference type="EMBL" id="BX284604">
    <property type="protein sequence ID" value="CCD66599.1"/>
    <property type="molecule type" value="Genomic_DNA"/>
</dbReference>
<proteinExistence type="predicted"/>
<dbReference type="KEGG" id="cel:CELE_C34D4.3"/>
<dbReference type="RefSeq" id="NP_501124.1">
    <property type="nucleotide sequence ID" value="NM_068723.5"/>
</dbReference>
<dbReference type="InterPro" id="IPR051774">
    <property type="entry name" value="Sperm-specific_class_P"/>
</dbReference>